<proteinExistence type="predicted"/>
<dbReference type="RefSeq" id="WP_011140204.1">
    <property type="nucleotide sequence ID" value="NC_005125.1"/>
</dbReference>
<dbReference type="eggNOG" id="COG0607">
    <property type="taxonomic scope" value="Bacteria"/>
</dbReference>
<keyword evidence="3" id="KW-1185">Reference proteome</keyword>
<dbReference type="GO" id="GO:0004792">
    <property type="term" value="F:thiosulfate-cyanide sulfurtransferase activity"/>
    <property type="evidence" value="ECO:0000318"/>
    <property type="project" value="GO_Central"/>
</dbReference>
<dbReference type="KEGG" id="gvi:glr0200"/>
<dbReference type="OrthoDB" id="513390at2"/>
<name>Q7NP57_GLOVI</name>
<reference evidence="2 3" key="2">
    <citation type="journal article" date="2003" name="DNA Res.">
        <title>Complete genome structure of Gloeobacter violaceus PCC 7421, a cyanobacterium that lacks thylakoids (supplement).</title>
        <authorList>
            <person name="Nakamura Y."/>
            <person name="Kaneko T."/>
            <person name="Sato S."/>
            <person name="Mimuro M."/>
            <person name="Miyashita H."/>
            <person name="Tsuchiya T."/>
            <person name="Sasamoto S."/>
            <person name="Watanabe A."/>
            <person name="Kawashima K."/>
            <person name="Kishida Y."/>
            <person name="Kiyokawa C."/>
            <person name="Kohara M."/>
            <person name="Matsumoto M."/>
            <person name="Matsuno A."/>
            <person name="Nakazaki N."/>
            <person name="Shimpo S."/>
            <person name="Takeuchi C."/>
            <person name="Yamada M."/>
            <person name="Tabata S."/>
        </authorList>
    </citation>
    <scope>NUCLEOTIDE SEQUENCE [LARGE SCALE GENOMIC DNA]</scope>
    <source>
        <strain evidence="3">ATCC 29082 / PCC 7421</strain>
    </source>
</reference>
<evidence type="ECO:0000259" key="1">
    <source>
        <dbReference type="PROSITE" id="PS50206"/>
    </source>
</evidence>
<feature type="domain" description="Rhodanese" evidence="1">
    <location>
        <begin position="30"/>
        <end position="119"/>
    </location>
</feature>
<protein>
    <submittedName>
        <fullName evidence="2">Glr0200 protein</fullName>
    </submittedName>
</protein>
<dbReference type="Pfam" id="PF00581">
    <property type="entry name" value="Rhodanese"/>
    <property type="match status" value="1"/>
</dbReference>
<dbReference type="HOGENOM" id="CLU_089574_9_1_3"/>
<evidence type="ECO:0000313" key="3">
    <source>
        <dbReference type="Proteomes" id="UP000000557"/>
    </source>
</evidence>
<sequence>MAKLFRFIPTPEAIQDRSNVSALKKRLDWGEPALTIVDVRDKNAFNTRHIAGAIAMPMGELIERANDSLEQVRDIYVYGETDEQTAEAASRLRGAGYEHIAELVGGLTAWKAAKYPIEGV</sequence>
<dbReference type="PATRIC" id="fig|251221.4.peg.201"/>
<dbReference type="InterPro" id="IPR001763">
    <property type="entry name" value="Rhodanese-like_dom"/>
</dbReference>
<evidence type="ECO:0000313" key="2">
    <source>
        <dbReference type="EMBL" id="BAC88141.1"/>
    </source>
</evidence>
<dbReference type="GO" id="GO:0006791">
    <property type="term" value="P:sulfur utilization"/>
    <property type="evidence" value="ECO:0000318"/>
    <property type="project" value="GO_Central"/>
</dbReference>
<dbReference type="InParanoid" id="Q7NP57"/>
<reference evidence="2 3" key="1">
    <citation type="journal article" date="2003" name="DNA Res.">
        <title>Complete genome structure of Gloeobacter violaceus PCC 7421, a cyanobacterium that lacks thylakoids.</title>
        <authorList>
            <person name="Nakamura Y."/>
            <person name="Kaneko T."/>
            <person name="Sato S."/>
            <person name="Mimuro M."/>
            <person name="Miyashita H."/>
            <person name="Tsuchiya T."/>
            <person name="Sasamoto S."/>
            <person name="Watanabe A."/>
            <person name="Kawashima K."/>
            <person name="Kishida Y."/>
            <person name="Kiyokawa C."/>
            <person name="Kohara M."/>
            <person name="Matsumoto M."/>
            <person name="Matsuno A."/>
            <person name="Nakazaki N."/>
            <person name="Shimpo S."/>
            <person name="Takeuchi C."/>
            <person name="Yamada M."/>
            <person name="Tabata S."/>
        </authorList>
    </citation>
    <scope>NUCLEOTIDE SEQUENCE [LARGE SCALE GENOMIC DNA]</scope>
    <source>
        <strain evidence="3">ATCC 29082 / PCC 7421</strain>
    </source>
</reference>
<dbReference type="SMART" id="SM00450">
    <property type="entry name" value="RHOD"/>
    <property type="match status" value="1"/>
</dbReference>
<dbReference type="SUPFAM" id="SSF52821">
    <property type="entry name" value="Rhodanese/Cell cycle control phosphatase"/>
    <property type="match status" value="1"/>
</dbReference>
<dbReference type="PhylomeDB" id="Q7NP57"/>
<dbReference type="EMBL" id="BA000045">
    <property type="protein sequence ID" value="BAC88141.1"/>
    <property type="molecule type" value="Genomic_DNA"/>
</dbReference>
<dbReference type="PANTHER" id="PTHR43031">
    <property type="entry name" value="FAD-DEPENDENT OXIDOREDUCTASE"/>
    <property type="match status" value="1"/>
</dbReference>
<dbReference type="EnsemblBacteria" id="BAC88141">
    <property type="protein sequence ID" value="BAC88141"/>
    <property type="gene ID" value="BAC88141"/>
</dbReference>
<accession>Q7NP57</accession>
<dbReference type="InterPro" id="IPR050229">
    <property type="entry name" value="GlpE_sulfurtransferase"/>
</dbReference>
<organism evidence="2 3">
    <name type="scientific">Gloeobacter violaceus (strain ATCC 29082 / PCC 7421)</name>
    <dbReference type="NCBI Taxonomy" id="251221"/>
    <lineage>
        <taxon>Bacteria</taxon>
        <taxon>Bacillati</taxon>
        <taxon>Cyanobacteriota</taxon>
        <taxon>Cyanophyceae</taxon>
        <taxon>Gloeobacterales</taxon>
        <taxon>Gloeobacteraceae</taxon>
        <taxon>Gloeobacter</taxon>
    </lineage>
</organism>
<gene>
    <name evidence="2" type="ordered locus">glr0200</name>
</gene>
<dbReference type="Gene3D" id="3.40.250.10">
    <property type="entry name" value="Rhodanese-like domain"/>
    <property type="match status" value="1"/>
</dbReference>
<dbReference type="PANTHER" id="PTHR43031:SF1">
    <property type="entry name" value="PYRIDINE NUCLEOTIDE-DISULPHIDE OXIDOREDUCTASE"/>
    <property type="match status" value="1"/>
</dbReference>
<dbReference type="CDD" id="cd00158">
    <property type="entry name" value="RHOD"/>
    <property type="match status" value="1"/>
</dbReference>
<dbReference type="Proteomes" id="UP000000557">
    <property type="component" value="Chromosome"/>
</dbReference>
<dbReference type="AlphaFoldDB" id="Q7NP57"/>
<dbReference type="STRING" id="251221.gene:10757672"/>
<dbReference type="PROSITE" id="PS50206">
    <property type="entry name" value="RHODANESE_3"/>
    <property type="match status" value="1"/>
</dbReference>
<dbReference type="InterPro" id="IPR036873">
    <property type="entry name" value="Rhodanese-like_dom_sf"/>
</dbReference>